<protein>
    <recommendedName>
        <fullName evidence="19">Protein kinase domain-containing protein</fullName>
    </recommendedName>
</protein>
<dbReference type="InterPro" id="IPR008271">
    <property type="entry name" value="Ser/Thr_kinase_AS"/>
</dbReference>
<evidence type="ECO:0000256" key="7">
    <source>
        <dbReference type="ARBA" id="ARBA00022741"/>
    </source>
</evidence>
<evidence type="ECO:0000259" key="16">
    <source>
        <dbReference type="PROSITE" id="PS50011"/>
    </source>
</evidence>
<evidence type="ECO:0000256" key="8">
    <source>
        <dbReference type="ARBA" id="ARBA00022777"/>
    </source>
</evidence>
<keyword evidence="4 14" id="KW-0812">Transmembrane</keyword>
<dbReference type="InterPro" id="IPR002902">
    <property type="entry name" value="GNK2"/>
</dbReference>
<dbReference type="PROSITE" id="PS50011">
    <property type="entry name" value="PROTEIN_KINASE_DOM"/>
    <property type="match status" value="1"/>
</dbReference>
<keyword evidence="12" id="KW-0675">Receptor</keyword>
<keyword evidence="3" id="KW-0808">Transferase</keyword>
<keyword evidence="8" id="KW-0418">Kinase</keyword>
<keyword evidence="7" id="KW-0547">Nucleotide-binding</keyword>
<dbReference type="InterPro" id="IPR001245">
    <property type="entry name" value="Ser-Thr/Tyr_kinase_cat_dom"/>
</dbReference>
<dbReference type="Gene3D" id="1.10.510.10">
    <property type="entry name" value="Transferase(Phosphotransferase) domain 1"/>
    <property type="match status" value="1"/>
</dbReference>
<keyword evidence="9" id="KW-0067">ATP-binding</keyword>
<keyword evidence="11 14" id="KW-0472">Membrane</keyword>
<evidence type="ECO:0008006" key="19">
    <source>
        <dbReference type="Google" id="ProtNLM"/>
    </source>
</evidence>
<dbReference type="Pfam" id="PF07714">
    <property type="entry name" value="PK_Tyr_Ser-Thr"/>
    <property type="match status" value="1"/>
</dbReference>
<dbReference type="EMBL" id="CAADRP010002251">
    <property type="protein sequence ID" value="VFU64221.1"/>
    <property type="molecule type" value="Genomic_DNA"/>
</dbReference>
<evidence type="ECO:0000256" key="13">
    <source>
        <dbReference type="ARBA" id="ARBA00023180"/>
    </source>
</evidence>
<evidence type="ECO:0000256" key="6">
    <source>
        <dbReference type="ARBA" id="ARBA00022737"/>
    </source>
</evidence>
<evidence type="ECO:0000256" key="12">
    <source>
        <dbReference type="ARBA" id="ARBA00023170"/>
    </source>
</evidence>
<keyword evidence="10 14" id="KW-1133">Transmembrane helix</keyword>
<dbReference type="PANTHER" id="PTHR27002">
    <property type="entry name" value="RECEPTOR-LIKE SERINE/THREONINE-PROTEIN KINASE SD1-8"/>
    <property type="match status" value="1"/>
</dbReference>
<feature type="signal peptide" evidence="15">
    <location>
        <begin position="1"/>
        <end position="23"/>
    </location>
</feature>
<evidence type="ECO:0000313" key="18">
    <source>
        <dbReference type="EMBL" id="VFU64221.1"/>
    </source>
</evidence>
<keyword evidence="2" id="KW-0723">Serine/threonine-protein kinase</keyword>
<dbReference type="GO" id="GO:0004674">
    <property type="term" value="F:protein serine/threonine kinase activity"/>
    <property type="evidence" value="ECO:0007669"/>
    <property type="project" value="UniProtKB-KW"/>
</dbReference>
<feature type="domain" description="Protein kinase" evidence="16">
    <location>
        <begin position="366"/>
        <end position="676"/>
    </location>
</feature>
<evidence type="ECO:0000256" key="15">
    <source>
        <dbReference type="SAM" id="SignalP"/>
    </source>
</evidence>
<dbReference type="CDD" id="cd14066">
    <property type="entry name" value="STKc_IRAK"/>
    <property type="match status" value="1"/>
</dbReference>
<reference evidence="18" key="1">
    <citation type="submission" date="2019-03" db="EMBL/GenBank/DDBJ databases">
        <authorList>
            <person name="Mank J."/>
            <person name="Almeida P."/>
        </authorList>
    </citation>
    <scope>NUCLEOTIDE SEQUENCE</scope>
    <source>
        <strain evidence="18">78183</strain>
    </source>
</reference>
<gene>
    <name evidence="18" type="ORF">SVIM_LOCUS492199</name>
</gene>
<name>A0A6N2NHX8_SALVM</name>
<dbReference type="PROSITE" id="PS51473">
    <property type="entry name" value="GNK2"/>
    <property type="match status" value="2"/>
</dbReference>
<evidence type="ECO:0000256" key="11">
    <source>
        <dbReference type="ARBA" id="ARBA00023136"/>
    </source>
</evidence>
<dbReference type="SMART" id="SM00220">
    <property type="entry name" value="S_TKc"/>
    <property type="match status" value="1"/>
</dbReference>
<feature type="transmembrane region" description="Helical" evidence="14">
    <location>
        <begin position="286"/>
        <end position="307"/>
    </location>
</feature>
<dbReference type="SUPFAM" id="SSF56112">
    <property type="entry name" value="Protein kinase-like (PK-like)"/>
    <property type="match status" value="1"/>
</dbReference>
<dbReference type="FunFam" id="1.10.510.10:FF:001697">
    <property type="entry name" value="Uncharacterized protein"/>
    <property type="match status" value="1"/>
</dbReference>
<evidence type="ECO:0000256" key="1">
    <source>
        <dbReference type="ARBA" id="ARBA00004167"/>
    </source>
</evidence>
<comment type="subcellular location">
    <subcellularLocation>
        <location evidence="1">Membrane</location>
        <topology evidence="1">Single-pass membrane protein</topology>
    </subcellularLocation>
</comment>
<evidence type="ECO:0000256" key="14">
    <source>
        <dbReference type="SAM" id="Phobius"/>
    </source>
</evidence>
<dbReference type="AlphaFoldDB" id="A0A6N2NHX8"/>
<evidence type="ECO:0000256" key="2">
    <source>
        <dbReference type="ARBA" id="ARBA00022527"/>
    </source>
</evidence>
<evidence type="ECO:0000256" key="5">
    <source>
        <dbReference type="ARBA" id="ARBA00022729"/>
    </source>
</evidence>
<evidence type="ECO:0000256" key="9">
    <source>
        <dbReference type="ARBA" id="ARBA00022840"/>
    </source>
</evidence>
<keyword evidence="5 15" id="KW-0732">Signal</keyword>
<keyword evidence="13" id="KW-0325">Glycoprotein</keyword>
<dbReference type="Pfam" id="PF01657">
    <property type="entry name" value="Stress-antifung"/>
    <property type="match status" value="2"/>
</dbReference>
<dbReference type="FunFam" id="3.30.200.20:FF:000418">
    <property type="entry name" value="G-type lectin S-receptor-like serine/threonine-protein kinase"/>
    <property type="match status" value="1"/>
</dbReference>
<proteinExistence type="predicted"/>
<evidence type="ECO:0000256" key="10">
    <source>
        <dbReference type="ARBA" id="ARBA00022989"/>
    </source>
</evidence>
<organism evidence="18">
    <name type="scientific">Salix viminalis</name>
    <name type="common">Common osier</name>
    <name type="synonym">Basket willow</name>
    <dbReference type="NCBI Taxonomy" id="40686"/>
    <lineage>
        <taxon>Eukaryota</taxon>
        <taxon>Viridiplantae</taxon>
        <taxon>Streptophyta</taxon>
        <taxon>Embryophyta</taxon>
        <taxon>Tracheophyta</taxon>
        <taxon>Spermatophyta</taxon>
        <taxon>Magnoliopsida</taxon>
        <taxon>eudicotyledons</taxon>
        <taxon>Gunneridae</taxon>
        <taxon>Pentapetalae</taxon>
        <taxon>rosids</taxon>
        <taxon>fabids</taxon>
        <taxon>Malpighiales</taxon>
        <taxon>Salicaceae</taxon>
        <taxon>Saliceae</taxon>
        <taxon>Salix</taxon>
    </lineage>
</organism>
<dbReference type="InterPro" id="IPR011009">
    <property type="entry name" value="Kinase-like_dom_sf"/>
</dbReference>
<sequence>MGSKTTVSLLLHLIILSITLTDAQYCYNTGNFTANSTYAKNRDLVLRSLASNVTANGGFYNTTIGSGNDTVYGLVHCMASPSAGNCSLCVNSSIQALMTACPNQKEAISWGGNPVPCIVRYANRYFFGSFERSRSRSPTQPFYNTGKIDATFTQFDQVWSAVRDIVTRANSTRNMLAAERTADLSSTQTIYVFMQCTPDVSQSNCGECLQQSVDDYKSCCYSYQGGGVQKPNCFFRWDLYPYYDLFPQVTSPPPPASPSPPFIVSSPPPTSITITKGKENTTSRTVIATTVPIAILLALVILILTIFRFRKPKQEVKKEERSEEILLRENSNHSYLNEGWPVSGHDNSEKMHYFSLKSIRLATNNFSDANKLGEGGFGPVYKGTLPDGEEIAVKRLCLTSKQGLEEFRNEVMVIAKLQHKNLVRLLGYCLEGDEKLLVYEYLANTSLDSILFGSFSIPLMVFPFFSKYLNPLPTEWSFPVISIVTTDPKKSTELDWPKRANIISGTARGLQYLHEDSRLKIVHRDMKASNVLLDEQMNPKISDFGTARIFGGDQLEANTNKVVGTFGYMAPEYALEGIISTKSDVYSFGILLLEIITGKKSRGFYSQDQAQSLLFHAWELWNEGRGQELIDRNVVDSCPIGEALRWIHIALLCVQDDPARRPTMSLVVLMLGSNAVNLPQPSAGPNSLEN</sequence>
<dbReference type="InterPro" id="IPR000719">
    <property type="entry name" value="Prot_kinase_dom"/>
</dbReference>
<dbReference type="CDD" id="cd23509">
    <property type="entry name" value="Gnk2-like"/>
    <property type="match status" value="1"/>
</dbReference>
<keyword evidence="6" id="KW-0677">Repeat</keyword>
<accession>A0A6N2NHX8</accession>
<feature type="domain" description="Gnk2-homologous" evidence="17">
    <location>
        <begin position="20"/>
        <end position="126"/>
    </location>
</feature>
<dbReference type="PANTHER" id="PTHR27002:SF804">
    <property type="entry name" value="OS02G0710500 PROTEIN"/>
    <property type="match status" value="1"/>
</dbReference>
<evidence type="ECO:0000256" key="4">
    <source>
        <dbReference type="ARBA" id="ARBA00022692"/>
    </source>
</evidence>
<feature type="chain" id="PRO_5027034763" description="Protein kinase domain-containing protein" evidence="15">
    <location>
        <begin position="24"/>
        <end position="690"/>
    </location>
</feature>
<feature type="domain" description="Gnk2-homologous" evidence="17">
    <location>
        <begin position="136"/>
        <end position="242"/>
    </location>
</feature>
<dbReference type="InterPro" id="IPR038408">
    <property type="entry name" value="GNK2_sf"/>
</dbReference>
<evidence type="ECO:0000259" key="17">
    <source>
        <dbReference type="PROSITE" id="PS51473"/>
    </source>
</evidence>
<dbReference type="Gene3D" id="3.30.200.20">
    <property type="entry name" value="Phosphorylase Kinase, domain 1"/>
    <property type="match status" value="1"/>
</dbReference>
<dbReference type="GO" id="GO:0005524">
    <property type="term" value="F:ATP binding"/>
    <property type="evidence" value="ECO:0007669"/>
    <property type="project" value="UniProtKB-KW"/>
</dbReference>
<dbReference type="FunFam" id="3.30.430.20:FF:000007">
    <property type="entry name" value="Cysteine-rich receptor-like protein kinase 11"/>
    <property type="match status" value="1"/>
</dbReference>
<dbReference type="Gene3D" id="3.30.430.20">
    <property type="entry name" value="Gnk2 domain, C-X8-C-X2-C motif"/>
    <property type="match status" value="2"/>
</dbReference>
<evidence type="ECO:0000256" key="3">
    <source>
        <dbReference type="ARBA" id="ARBA00022679"/>
    </source>
</evidence>
<dbReference type="PROSITE" id="PS00108">
    <property type="entry name" value="PROTEIN_KINASE_ST"/>
    <property type="match status" value="1"/>
</dbReference>
<dbReference type="GO" id="GO:0005886">
    <property type="term" value="C:plasma membrane"/>
    <property type="evidence" value="ECO:0007669"/>
    <property type="project" value="TreeGrafter"/>
</dbReference>